<feature type="compositionally biased region" description="Basic and acidic residues" evidence="1">
    <location>
        <begin position="32"/>
        <end position="41"/>
    </location>
</feature>
<keyword evidence="3" id="KW-1185">Reference proteome</keyword>
<gene>
    <name evidence="2" type="ORF">BJ508DRAFT_304879</name>
</gene>
<feature type="compositionally biased region" description="Basic and acidic residues" evidence="1">
    <location>
        <begin position="48"/>
        <end position="64"/>
    </location>
</feature>
<sequence>MSNEETSTPIVDLPSKSGEVAQTATSDPSADLEEKIAEKSTDPANPPEEIKSTPAEDRSTKSDEGAETPNVDSAVKLEEETDKATLDPSTKRDEKADTPPADSTTKAEEKTGSTCTCTHSFVVILDASNDASWDAAIGTESGPILTVFRVDTKEYMETLSLFKEMVKLNKDATVALTNAIAFVKEKERLDNPEISNLHVELSSDGTVVKKILFEVVSVLRK</sequence>
<dbReference type="EMBL" id="ML119666">
    <property type="protein sequence ID" value="RPA83142.1"/>
    <property type="molecule type" value="Genomic_DNA"/>
</dbReference>
<accession>A0A3N4IAN9</accession>
<evidence type="ECO:0000313" key="3">
    <source>
        <dbReference type="Proteomes" id="UP000275078"/>
    </source>
</evidence>
<organism evidence="2 3">
    <name type="scientific">Ascobolus immersus RN42</name>
    <dbReference type="NCBI Taxonomy" id="1160509"/>
    <lineage>
        <taxon>Eukaryota</taxon>
        <taxon>Fungi</taxon>
        <taxon>Dikarya</taxon>
        <taxon>Ascomycota</taxon>
        <taxon>Pezizomycotina</taxon>
        <taxon>Pezizomycetes</taxon>
        <taxon>Pezizales</taxon>
        <taxon>Ascobolaceae</taxon>
        <taxon>Ascobolus</taxon>
    </lineage>
</organism>
<dbReference type="AlphaFoldDB" id="A0A3N4IAN9"/>
<feature type="compositionally biased region" description="Basic and acidic residues" evidence="1">
    <location>
        <begin position="75"/>
        <end position="97"/>
    </location>
</feature>
<evidence type="ECO:0000256" key="1">
    <source>
        <dbReference type="SAM" id="MobiDB-lite"/>
    </source>
</evidence>
<proteinExistence type="predicted"/>
<evidence type="ECO:0000313" key="2">
    <source>
        <dbReference type="EMBL" id="RPA83142.1"/>
    </source>
</evidence>
<protein>
    <submittedName>
        <fullName evidence="2">Uncharacterized protein</fullName>
    </submittedName>
</protein>
<feature type="region of interest" description="Disordered" evidence="1">
    <location>
        <begin position="1"/>
        <end position="112"/>
    </location>
</feature>
<reference evidence="2 3" key="1">
    <citation type="journal article" date="2018" name="Nat. Ecol. Evol.">
        <title>Pezizomycetes genomes reveal the molecular basis of ectomycorrhizal truffle lifestyle.</title>
        <authorList>
            <person name="Murat C."/>
            <person name="Payen T."/>
            <person name="Noel B."/>
            <person name="Kuo A."/>
            <person name="Morin E."/>
            <person name="Chen J."/>
            <person name="Kohler A."/>
            <person name="Krizsan K."/>
            <person name="Balestrini R."/>
            <person name="Da Silva C."/>
            <person name="Montanini B."/>
            <person name="Hainaut M."/>
            <person name="Levati E."/>
            <person name="Barry K.W."/>
            <person name="Belfiori B."/>
            <person name="Cichocki N."/>
            <person name="Clum A."/>
            <person name="Dockter R.B."/>
            <person name="Fauchery L."/>
            <person name="Guy J."/>
            <person name="Iotti M."/>
            <person name="Le Tacon F."/>
            <person name="Lindquist E.A."/>
            <person name="Lipzen A."/>
            <person name="Malagnac F."/>
            <person name="Mello A."/>
            <person name="Molinier V."/>
            <person name="Miyauchi S."/>
            <person name="Poulain J."/>
            <person name="Riccioni C."/>
            <person name="Rubini A."/>
            <person name="Sitrit Y."/>
            <person name="Splivallo R."/>
            <person name="Traeger S."/>
            <person name="Wang M."/>
            <person name="Zifcakova L."/>
            <person name="Wipf D."/>
            <person name="Zambonelli A."/>
            <person name="Paolocci F."/>
            <person name="Nowrousian M."/>
            <person name="Ottonello S."/>
            <person name="Baldrian P."/>
            <person name="Spatafora J.W."/>
            <person name="Henrissat B."/>
            <person name="Nagy L.G."/>
            <person name="Aury J.M."/>
            <person name="Wincker P."/>
            <person name="Grigoriev I.V."/>
            <person name="Bonfante P."/>
            <person name="Martin F.M."/>
        </authorList>
    </citation>
    <scope>NUCLEOTIDE SEQUENCE [LARGE SCALE GENOMIC DNA]</scope>
    <source>
        <strain evidence="2 3">RN42</strain>
    </source>
</reference>
<dbReference type="Proteomes" id="UP000275078">
    <property type="component" value="Unassembled WGS sequence"/>
</dbReference>
<name>A0A3N4IAN9_ASCIM</name>